<dbReference type="Pfam" id="PF13188">
    <property type="entry name" value="PAS_8"/>
    <property type="match status" value="1"/>
</dbReference>
<dbReference type="AlphaFoldDB" id="A0A859QWV6"/>
<dbReference type="Pfam" id="PF08448">
    <property type="entry name" value="PAS_4"/>
    <property type="match status" value="1"/>
</dbReference>
<reference evidence="1 2" key="1">
    <citation type="submission" date="2019-06" db="EMBL/GenBank/DDBJ databases">
        <title>Complete genome sequence of Ensifer mexicanus ITTG R7 isolated from nodules of Acacia angustissima (Mill.) Kuntze.</title>
        <authorList>
            <person name="Rincon-Rosales R."/>
            <person name="Rogel M.A."/>
            <person name="Guerrero G."/>
            <person name="Rincon-Molina C.I."/>
            <person name="Lopez-Lopez A."/>
            <person name="Martinez-Romero E."/>
        </authorList>
    </citation>
    <scope>NUCLEOTIDE SEQUENCE [LARGE SCALE GENOMIC DNA]</scope>
    <source>
        <strain evidence="1 2">ITTG R7</strain>
        <plasmid evidence="2">pemeittgr7a</plasmid>
    </source>
</reference>
<dbReference type="Gene3D" id="3.20.20.450">
    <property type="entry name" value="EAL domain"/>
    <property type="match status" value="1"/>
</dbReference>
<dbReference type="InterPro" id="IPR035919">
    <property type="entry name" value="EAL_sf"/>
</dbReference>
<dbReference type="InterPro" id="IPR000160">
    <property type="entry name" value="GGDEF_dom"/>
</dbReference>
<proteinExistence type="predicted"/>
<keyword evidence="2" id="KW-1185">Reference proteome</keyword>
<evidence type="ECO:0000313" key="1">
    <source>
        <dbReference type="EMBL" id="QLL64019.1"/>
    </source>
</evidence>
<dbReference type="NCBIfam" id="TIGR00229">
    <property type="entry name" value="sensory_box"/>
    <property type="match status" value="2"/>
</dbReference>
<dbReference type="Gene3D" id="3.30.450.20">
    <property type="entry name" value="PAS domain"/>
    <property type="match status" value="2"/>
</dbReference>
<dbReference type="InterPro" id="IPR035965">
    <property type="entry name" value="PAS-like_dom_sf"/>
</dbReference>
<dbReference type="PANTHER" id="PTHR44757:SF2">
    <property type="entry name" value="BIOFILM ARCHITECTURE MAINTENANCE PROTEIN MBAA"/>
    <property type="match status" value="1"/>
</dbReference>
<organism evidence="1 2">
    <name type="scientific">Sinorhizobium mexicanum</name>
    <dbReference type="NCBI Taxonomy" id="375549"/>
    <lineage>
        <taxon>Bacteria</taxon>
        <taxon>Pseudomonadati</taxon>
        <taxon>Pseudomonadota</taxon>
        <taxon>Alphaproteobacteria</taxon>
        <taxon>Hyphomicrobiales</taxon>
        <taxon>Rhizobiaceae</taxon>
        <taxon>Sinorhizobium/Ensifer group</taxon>
        <taxon>Sinorhizobium</taxon>
    </lineage>
</organism>
<dbReference type="KEGG" id="emx:FKV68_21360"/>
<dbReference type="Pfam" id="PF00563">
    <property type="entry name" value="EAL"/>
    <property type="match status" value="1"/>
</dbReference>
<dbReference type="CDD" id="cd00130">
    <property type="entry name" value="PAS"/>
    <property type="match status" value="2"/>
</dbReference>
<dbReference type="Pfam" id="PF00990">
    <property type="entry name" value="GGDEF"/>
    <property type="match status" value="1"/>
</dbReference>
<dbReference type="SUPFAM" id="SSF55073">
    <property type="entry name" value="Nucleotide cyclase"/>
    <property type="match status" value="1"/>
</dbReference>
<name>A0A859QWV6_9HYPH</name>
<dbReference type="SUPFAM" id="SSF141868">
    <property type="entry name" value="EAL domain-like"/>
    <property type="match status" value="1"/>
</dbReference>
<dbReference type="InterPro" id="IPR029787">
    <property type="entry name" value="Nucleotide_cyclase"/>
</dbReference>
<keyword evidence="1" id="KW-0614">Plasmid</keyword>
<geneLocation type="plasmid" evidence="2">
    <name>pemeittgr7a</name>
</geneLocation>
<dbReference type="SUPFAM" id="SSF55785">
    <property type="entry name" value="PYP-like sensor domain (PAS domain)"/>
    <property type="match status" value="2"/>
</dbReference>
<dbReference type="InterPro" id="IPR001633">
    <property type="entry name" value="EAL_dom"/>
</dbReference>
<dbReference type="SMART" id="SM00052">
    <property type="entry name" value="EAL"/>
    <property type="match status" value="1"/>
</dbReference>
<dbReference type="PROSITE" id="PS50887">
    <property type="entry name" value="GGDEF"/>
    <property type="match status" value="1"/>
</dbReference>
<dbReference type="SMART" id="SM00091">
    <property type="entry name" value="PAS"/>
    <property type="match status" value="2"/>
</dbReference>
<dbReference type="PROSITE" id="PS50883">
    <property type="entry name" value="EAL"/>
    <property type="match status" value="1"/>
</dbReference>
<dbReference type="CDD" id="cd01949">
    <property type="entry name" value="GGDEF"/>
    <property type="match status" value="1"/>
</dbReference>
<dbReference type="SMART" id="SM00267">
    <property type="entry name" value="GGDEF"/>
    <property type="match status" value="1"/>
</dbReference>
<dbReference type="NCBIfam" id="TIGR00254">
    <property type="entry name" value="GGDEF"/>
    <property type="match status" value="1"/>
</dbReference>
<dbReference type="InterPro" id="IPR000014">
    <property type="entry name" value="PAS"/>
</dbReference>
<dbReference type="InterPro" id="IPR013656">
    <property type="entry name" value="PAS_4"/>
</dbReference>
<sequence>MTVSRSGDGRKRPRSASSEDLRALRDVLNIIPLPVFIKDTNSRFLALNESMCEFMGRSHEQLVGKSDYDFVSKELADGFRHIDRQVLLSGEVDESEELLPRDGKIRSIVTRKKRARLPDGTPTIVACISDVTELQQRKTWWKLIFDQNPIPMWVFDRKSLQFLAVNQEAINHYGYSHEQFMSMTLVDIRPPEDAAAFREAVGANRGSYQGSRVWRHIKADGALIHVIPYSRSFELEDREAVLVALHDVSDLKRAEDHILHLTTHDGLTDLPNRVAFDEYLRFELERTSVTREPFAVLCLDLIRFNDVNDLFGYTVGDQLLQEVAIRLNRAAEGAFLARIGGDEFAIVVNGELPSLAANVADRLLSDLAEEVELDGRRLSAEACIGIAFYPNDGRDAATLLANAEAALSRAKADGSGVFRAFETNVDRGLRDRRVLKQDLRAAIERNELKLFYQPQADASGEIHGFEVLLRWQHPERGLVPPAVFVPLAEESKQIDAIGEWVLTRASQEAARWPKPMQIAVNLSPVQLQNDGLPTFVAQILRETGLAPERLELEVTETALFDDFARANSTLQRLRILGVKIAIDDFGTGYSSLAYLQEFPIDKIKIDRSFISRVQENNRSAAIVRAIIQLGLTLGMKVTAEGVENEDQLNFLRGEGCPSVQGYLIGKPLPIGEYAHLVGGSRA</sequence>
<protein>
    <submittedName>
        <fullName evidence="1">EAL domain-containing protein</fullName>
    </submittedName>
</protein>
<dbReference type="PANTHER" id="PTHR44757">
    <property type="entry name" value="DIGUANYLATE CYCLASE DGCP"/>
    <property type="match status" value="1"/>
</dbReference>
<dbReference type="Proteomes" id="UP000510721">
    <property type="component" value="Plasmid pEmeITTGR7a"/>
</dbReference>
<evidence type="ECO:0000313" key="2">
    <source>
        <dbReference type="Proteomes" id="UP000510721"/>
    </source>
</evidence>
<dbReference type="RefSeq" id="WP_180941902.1">
    <property type="nucleotide sequence ID" value="NZ_CP041239.1"/>
</dbReference>
<dbReference type="Gene3D" id="3.30.70.270">
    <property type="match status" value="1"/>
</dbReference>
<dbReference type="CDD" id="cd01948">
    <property type="entry name" value="EAL"/>
    <property type="match status" value="1"/>
</dbReference>
<accession>A0A859QWV6</accession>
<dbReference type="InterPro" id="IPR043128">
    <property type="entry name" value="Rev_trsase/Diguanyl_cyclase"/>
</dbReference>
<dbReference type="InterPro" id="IPR052155">
    <property type="entry name" value="Biofilm_reg_signaling"/>
</dbReference>
<dbReference type="EMBL" id="CP041239">
    <property type="protein sequence ID" value="QLL64019.1"/>
    <property type="molecule type" value="Genomic_DNA"/>
</dbReference>
<gene>
    <name evidence="1" type="ORF">FKV68_21360</name>
</gene>
<dbReference type="PROSITE" id="PS50112">
    <property type="entry name" value="PAS"/>
    <property type="match status" value="2"/>
</dbReference>